<dbReference type="Proteomes" id="UP001337305">
    <property type="component" value="Unassembled WGS sequence"/>
</dbReference>
<gene>
    <name evidence="2" type="ORF">N1F79_19130</name>
</gene>
<keyword evidence="3" id="KW-1185">Reference proteome</keyword>
<dbReference type="RefSeq" id="WP_303307537.1">
    <property type="nucleotide sequence ID" value="NZ_JAODOP010000004.1"/>
</dbReference>
<evidence type="ECO:0000256" key="1">
    <source>
        <dbReference type="SAM" id="SignalP"/>
    </source>
</evidence>
<reference evidence="2 3" key="1">
    <citation type="submission" date="2022-09" db="EMBL/GenBank/DDBJ databases">
        <title>Genome sequencing of Flavivirga sp. MEBiC05379.</title>
        <authorList>
            <person name="Oh H.-M."/>
            <person name="Kwon K.K."/>
            <person name="Park M.J."/>
            <person name="Yang S.-H."/>
        </authorList>
    </citation>
    <scope>NUCLEOTIDE SEQUENCE [LARGE SCALE GENOMIC DNA]</scope>
    <source>
        <strain evidence="2 3">MEBiC05379</strain>
    </source>
</reference>
<proteinExistence type="predicted"/>
<dbReference type="PROSITE" id="PS51257">
    <property type="entry name" value="PROKAR_LIPOPROTEIN"/>
    <property type="match status" value="1"/>
</dbReference>
<evidence type="ECO:0000313" key="2">
    <source>
        <dbReference type="EMBL" id="MEF3835245.1"/>
    </source>
</evidence>
<accession>A0ABU7XZL5</accession>
<comment type="caution">
    <text evidence="2">The sequence shown here is derived from an EMBL/GenBank/DDBJ whole genome shotgun (WGS) entry which is preliminary data.</text>
</comment>
<name>A0ABU7XZL5_9FLAO</name>
<dbReference type="EMBL" id="JAODOP010000004">
    <property type="protein sequence ID" value="MEF3835245.1"/>
    <property type="molecule type" value="Genomic_DNA"/>
</dbReference>
<feature type="signal peptide" evidence="1">
    <location>
        <begin position="1"/>
        <end position="20"/>
    </location>
</feature>
<evidence type="ECO:0000313" key="3">
    <source>
        <dbReference type="Proteomes" id="UP001337305"/>
    </source>
</evidence>
<protein>
    <submittedName>
        <fullName evidence="2">Uncharacterized protein</fullName>
    </submittedName>
</protein>
<organism evidence="2 3">
    <name type="scientific">Flavivirga spongiicola</name>
    <dbReference type="NCBI Taxonomy" id="421621"/>
    <lineage>
        <taxon>Bacteria</taxon>
        <taxon>Pseudomonadati</taxon>
        <taxon>Bacteroidota</taxon>
        <taxon>Flavobacteriia</taxon>
        <taxon>Flavobacteriales</taxon>
        <taxon>Flavobacteriaceae</taxon>
        <taxon>Flavivirga</taxon>
    </lineage>
</organism>
<sequence length="108" mass="12310">MRFMKKIVLLVTLCSLFLACKNDDDSAEIKYESTAVIKGQDLTLCACCGGWIIEIDNMTTDYRFEILPENANIDLQKVTFPLNVKLNWEVNNTCASITRIIIEDIIEM</sequence>
<keyword evidence="1" id="KW-0732">Signal</keyword>
<feature type="chain" id="PRO_5046630809" evidence="1">
    <location>
        <begin position="21"/>
        <end position="108"/>
    </location>
</feature>